<dbReference type="Pfam" id="PF00685">
    <property type="entry name" value="Sulfotransfer_1"/>
    <property type="match status" value="1"/>
</dbReference>
<gene>
    <name evidence="6" type="ORF">URODEC1_LOCUS120587</name>
</gene>
<dbReference type="EMBL" id="CAXIPR030000807">
    <property type="protein sequence ID" value="CAM0147093.1"/>
    <property type="molecule type" value="Genomic_DNA"/>
</dbReference>
<reference evidence="6 7" key="1">
    <citation type="submission" date="2024-10" db="EMBL/GenBank/DDBJ databases">
        <authorList>
            <person name="Ryan C."/>
        </authorList>
    </citation>
    <scope>NUCLEOTIDE SEQUENCE [LARGE SCALE GENOMIC DNA]</scope>
</reference>
<sequence length="339" mass="38092">MVEAQSHTKPSSPEEEEESFTPPTLPKREAWLTACAISQFQGCWLGPEVSKSVALVQAYFQPRPDDIILATYPKCGTTWLKALAFAIANRSRHAVGGGDDDHPLLTHLPHALVANLEFPLRHHHSVTELETLPSPRLLCTHLPEQLLPSGVSGLGCRIVYLCREPKDVLVSMWHYMNKVYPDCFTEFDRAFELFCEGVSIYGPVWDHYLGYWKRSVAEPNRVLFLKYDDMMADPANHVRMLAEFIRAPFTPEEESSGMVEDIVKLCSFQNLKKLPVNSSGVTDPVGGLVIENSVFFRTAKVGDWENHMTEEMAEKLDSVIEEKLGGSGLTFKTDEVCHV</sequence>
<name>A0ABC9GYE9_9POAL</name>
<dbReference type="PANTHER" id="PTHR11783">
    <property type="entry name" value="SULFOTRANSFERASE SULT"/>
    <property type="match status" value="1"/>
</dbReference>
<comment type="caution">
    <text evidence="6">The sequence shown here is derived from an EMBL/GenBank/DDBJ whole genome shotgun (WGS) entry which is preliminary data.</text>
</comment>
<proteinExistence type="inferred from homology"/>
<feature type="domain" description="Sulfotransferase" evidence="5">
    <location>
        <begin position="64"/>
        <end position="328"/>
    </location>
</feature>
<evidence type="ECO:0000256" key="2">
    <source>
        <dbReference type="ARBA" id="ARBA00022679"/>
    </source>
</evidence>
<evidence type="ECO:0000256" key="1">
    <source>
        <dbReference type="ARBA" id="ARBA00005771"/>
    </source>
</evidence>
<dbReference type="EC" id="2.8.2.-" evidence="3"/>
<dbReference type="GO" id="GO:0016740">
    <property type="term" value="F:transferase activity"/>
    <property type="evidence" value="ECO:0007669"/>
    <property type="project" value="UniProtKB-KW"/>
</dbReference>
<evidence type="ECO:0000313" key="7">
    <source>
        <dbReference type="Proteomes" id="UP001497457"/>
    </source>
</evidence>
<evidence type="ECO:0000313" key="6">
    <source>
        <dbReference type="EMBL" id="CAM0147093.1"/>
    </source>
</evidence>
<organism evidence="6 7">
    <name type="scientific">Urochloa decumbens</name>
    <dbReference type="NCBI Taxonomy" id="240449"/>
    <lineage>
        <taxon>Eukaryota</taxon>
        <taxon>Viridiplantae</taxon>
        <taxon>Streptophyta</taxon>
        <taxon>Embryophyta</taxon>
        <taxon>Tracheophyta</taxon>
        <taxon>Spermatophyta</taxon>
        <taxon>Magnoliopsida</taxon>
        <taxon>Liliopsida</taxon>
        <taxon>Poales</taxon>
        <taxon>Poaceae</taxon>
        <taxon>PACMAD clade</taxon>
        <taxon>Panicoideae</taxon>
        <taxon>Panicodae</taxon>
        <taxon>Paniceae</taxon>
        <taxon>Melinidinae</taxon>
        <taxon>Urochloa</taxon>
    </lineage>
</organism>
<dbReference type="InterPro" id="IPR000863">
    <property type="entry name" value="Sulfotransferase_dom"/>
</dbReference>
<evidence type="ECO:0000256" key="3">
    <source>
        <dbReference type="RuleBase" id="RU361155"/>
    </source>
</evidence>
<feature type="region of interest" description="Disordered" evidence="4">
    <location>
        <begin position="1"/>
        <end position="23"/>
    </location>
</feature>
<accession>A0ABC9GYE9</accession>
<dbReference type="SUPFAM" id="SSF52540">
    <property type="entry name" value="P-loop containing nucleoside triphosphate hydrolases"/>
    <property type="match status" value="1"/>
</dbReference>
<dbReference type="AlphaFoldDB" id="A0ABC9GYE9"/>
<keyword evidence="2 3" id="KW-0808">Transferase</keyword>
<dbReference type="Gene3D" id="3.40.50.300">
    <property type="entry name" value="P-loop containing nucleotide triphosphate hydrolases"/>
    <property type="match status" value="1"/>
</dbReference>
<evidence type="ECO:0000256" key="4">
    <source>
        <dbReference type="SAM" id="MobiDB-lite"/>
    </source>
</evidence>
<protein>
    <recommendedName>
        <fullName evidence="3">Sulfotransferase</fullName>
        <ecNumber evidence="3">2.8.2.-</ecNumber>
    </recommendedName>
</protein>
<comment type="similarity">
    <text evidence="1 3">Belongs to the sulfotransferase 1 family.</text>
</comment>
<dbReference type="InterPro" id="IPR027417">
    <property type="entry name" value="P-loop_NTPase"/>
</dbReference>
<evidence type="ECO:0000259" key="5">
    <source>
        <dbReference type="Pfam" id="PF00685"/>
    </source>
</evidence>
<dbReference type="Proteomes" id="UP001497457">
    <property type="component" value="Unassembled WGS sequence"/>
</dbReference>
<keyword evidence="7" id="KW-1185">Reference proteome</keyword>